<gene>
    <name evidence="6" type="ORF">HGP31_07040</name>
    <name evidence="5" type="ORF">PSUM_13640</name>
</gene>
<evidence type="ECO:0000256" key="3">
    <source>
        <dbReference type="ARBA" id="ARBA00023163"/>
    </source>
</evidence>
<dbReference type="PRINTS" id="PR00038">
    <property type="entry name" value="HTHLUXR"/>
</dbReference>
<evidence type="ECO:0000313" key="7">
    <source>
        <dbReference type="Proteomes" id="UP000215455"/>
    </source>
</evidence>
<reference evidence="5 7" key="1">
    <citation type="submission" date="2017-06" db="EMBL/GenBank/DDBJ databases">
        <authorList>
            <person name="Furmanczyk E.M."/>
        </authorList>
    </citation>
    <scope>NUCLEOTIDE SEQUENCE [LARGE SCALE GENOMIC DNA]</scope>
    <source>
        <strain evidence="5 7">DSM 16611</strain>
    </source>
</reference>
<dbReference type="InterPro" id="IPR016032">
    <property type="entry name" value="Sig_transdc_resp-reg_C-effctor"/>
</dbReference>
<dbReference type="KEGG" id="pum:HGP31_07040"/>
<dbReference type="Proteomes" id="UP000501367">
    <property type="component" value="Chromosome"/>
</dbReference>
<organism evidence="6 8">
    <name type="scientific">Pseudomonas umsongensis</name>
    <dbReference type="NCBI Taxonomy" id="198618"/>
    <lineage>
        <taxon>Bacteria</taxon>
        <taxon>Pseudomonadati</taxon>
        <taxon>Pseudomonadota</taxon>
        <taxon>Gammaproteobacteria</taxon>
        <taxon>Pseudomonadales</taxon>
        <taxon>Pseudomonadaceae</taxon>
        <taxon>Pseudomonas</taxon>
    </lineage>
</organism>
<dbReference type="GO" id="GO:0003677">
    <property type="term" value="F:DNA binding"/>
    <property type="evidence" value="ECO:0007669"/>
    <property type="project" value="UniProtKB-KW"/>
</dbReference>
<reference evidence="6 8" key="2">
    <citation type="submission" date="2020-04" db="EMBL/GenBank/DDBJ databases">
        <authorList>
            <person name="Yao Y."/>
            <person name="He Z."/>
        </authorList>
    </citation>
    <scope>NUCLEOTIDE SEQUENCE [LARGE SCALE GENOMIC DNA]</scope>
    <source>
        <strain evidence="6 8">CY-1</strain>
    </source>
</reference>
<evidence type="ECO:0000256" key="1">
    <source>
        <dbReference type="ARBA" id="ARBA00023015"/>
    </source>
</evidence>
<evidence type="ECO:0000313" key="6">
    <source>
        <dbReference type="EMBL" id="QJC78071.1"/>
    </source>
</evidence>
<accession>A0AAE7DDB1</accession>
<dbReference type="SMART" id="SM00421">
    <property type="entry name" value="HTH_LUXR"/>
    <property type="match status" value="1"/>
</dbReference>
<evidence type="ECO:0000313" key="5">
    <source>
        <dbReference type="EMBL" id="OXR33079.1"/>
    </source>
</evidence>
<dbReference type="InterPro" id="IPR036388">
    <property type="entry name" value="WH-like_DNA-bd_sf"/>
</dbReference>
<dbReference type="InterPro" id="IPR000792">
    <property type="entry name" value="Tscrpt_reg_LuxR_C"/>
</dbReference>
<dbReference type="AlphaFoldDB" id="A0AAE7DDB1"/>
<dbReference type="GeneID" id="72193324"/>
<feature type="domain" description="HTH luxR-type" evidence="4">
    <location>
        <begin position="19"/>
        <end position="84"/>
    </location>
</feature>
<keyword evidence="3" id="KW-0804">Transcription</keyword>
<evidence type="ECO:0000259" key="4">
    <source>
        <dbReference type="PROSITE" id="PS50043"/>
    </source>
</evidence>
<evidence type="ECO:0000256" key="2">
    <source>
        <dbReference type="ARBA" id="ARBA00023125"/>
    </source>
</evidence>
<name>A0AAE7DDB1_9PSED</name>
<keyword evidence="1" id="KW-0805">Transcription regulation</keyword>
<dbReference type="EMBL" id="CP051487">
    <property type="protein sequence ID" value="QJC78071.1"/>
    <property type="molecule type" value="Genomic_DNA"/>
</dbReference>
<sequence length="100" mass="11211">MSTYLPLDSFAGAAPKGGRDVSPVHLTAKEIQALIWCYKGKTSWEIARIQNCSPTTINFHFFNIRRKFAVRSRHAALLKAIESGVIVIDDVDERGLHELD</sequence>
<dbReference type="PANTHER" id="PTHR44688">
    <property type="entry name" value="DNA-BINDING TRANSCRIPTIONAL ACTIVATOR DEVR_DOSR"/>
    <property type="match status" value="1"/>
</dbReference>
<dbReference type="EMBL" id="NIWU01000002">
    <property type="protein sequence ID" value="OXR33079.1"/>
    <property type="molecule type" value="Genomic_DNA"/>
</dbReference>
<proteinExistence type="predicted"/>
<dbReference type="GO" id="GO:0006355">
    <property type="term" value="P:regulation of DNA-templated transcription"/>
    <property type="evidence" value="ECO:0007669"/>
    <property type="project" value="InterPro"/>
</dbReference>
<dbReference type="Proteomes" id="UP000215455">
    <property type="component" value="Unassembled WGS sequence"/>
</dbReference>
<keyword evidence="2" id="KW-0238">DNA-binding</keyword>
<dbReference type="SUPFAM" id="SSF46894">
    <property type="entry name" value="C-terminal effector domain of the bipartite response regulators"/>
    <property type="match status" value="1"/>
</dbReference>
<dbReference type="PROSITE" id="PS50043">
    <property type="entry name" value="HTH_LUXR_2"/>
    <property type="match status" value="1"/>
</dbReference>
<dbReference type="PANTHER" id="PTHR44688:SF16">
    <property type="entry name" value="DNA-BINDING TRANSCRIPTIONAL ACTIVATOR DEVR_DOSR"/>
    <property type="match status" value="1"/>
</dbReference>
<dbReference type="Gene3D" id="1.10.10.10">
    <property type="entry name" value="Winged helix-like DNA-binding domain superfamily/Winged helix DNA-binding domain"/>
    <property type="match status" value="1"/>
</dbReference>
<protein>
    <submittedName>
        <fullName evidence="6">Helix-turn-helix domain-containing protein</fullName>
    </submittedName>
    <submittedName>
        <fullName evidence="5">Helix-turn-helix transcriptional regulator</fullName>
    </submittedName>
</protein>
<dbReference type="CDD" id="cd06170">
    <property type="entry name" value="LuxR_C_like"/>
    <property type="match status" value="1"/>
</dbReference>
<dbReference type="RefSeq" id="WP_033044472.1">
    <property type="nucleotide sequence ID" value="NZ_CP044409.1"/>
</dbReference>
<evidence type="ECO:0000313" key="8">
    <source>
        <dbReference type="Proteomes" id="UP000501367"/>
    </source>
</evidence>
<dbReference type="Pfam" id="PF00196">
    <property type="entry name" value="GerE"/>
    <property type="match status" value="1"/>
</dbReference>
<keyword evidence="7" id="KW-1185">Reference proteome</keyword>